<evidence type="ECO:0000256" key="7">
    <source>
        <dbReference type="ARBA" id="ARBA00023242"/>
    </source>
</evidence>
<keyword evidence="11" id="KW-1185">Reference proteome</keyword>
<evidence type="ECO:0000256" key="4">
    <source>
        <dbReference type="ARBA" id="ARBA00009461"/>
    </source>
</evidence>
<gene>
    <name evidence="10" type="ORF">VKT23_005364</name>
</gene>
<comment type="subcellular location">
    <subcellularLocation>
        <location evidence="3">Cytoplasm</location>
    </subcellularLocation>
    <subcellularLocation>
        <location evidence="2">Nucleus</location>
    </subcellularLocation>
</comment>
<evidence type="ECO:0000256" key="3">
    <source>
        <dbReference type="ARBA" id="ARBA00004496"/>
    </source>
</evidence>
<dbReference type="InterPro" id="IPR028094">
    <property type="entry name" value="RTC4_C"/>
</dbReference>
<name>A0ABR1JQQ0_9AGAR</name>
<dbReference type="Proteomes" id="UP001498398">
    <property type="component" value="Unassembled WGS sequence"/>
</dbReference>
<evidence type="ECO:0000256" key="5">
    <source>
        <dbReference type="ARBA" id="ARBA00015162"/>
    </source>
</evidence>
<evidence type="ECO:0000313" key="10">
    <source>
        <dbReference type="EMBL" id="KAK7465386.1"/>
    </source>
</evidence>
<reference evidence="10 11" key="1">
    <citation type="submission" date="2024-01" db="EMBL/GenBank/DDBJ databases">
        <title>A draft genome for the cacao thread blight pathogen Marasmiellus scandens.</title>
        <authorList>
            <person name="Baruah I.K."/>
            <person name="Leung J."/>
            <person name="Bukari Y."/>
            <person name="Amoako-Attah I."/>
            <person name="Meinhardt L.W."/>
            <person name="Bailey B.A."/>
            <person name="Cohen S.P."/>
        </authorList>
    </citation>
    <scope>NUCLEOTIDE SEQUENCE [LARGE SCALE GENOMIC DNA]</scope>
    <source>
        <strain evidence="10 11">GH-19</strain>
    </source>
</reference>
<comment type="similarity">
    <text evidence="4">Belongs to the RTC4 family.</text>
</comment>
<evidence type="ECO:0000256" key="8">
    <source>
        <dbReference type="SAM" id="MobiDB-lite"/>
    </source>
</evidence>
<organism evidence="10 11">
    <name type="scientific">Marasmiellus scandens</name>
    <dbReference type="NCBI Taxonomy" id="2682957"/>
    <lineage>
        <taxon>Eukaryota</taxon>
        <taxon>Fungi</taxon>
        <taxon>Dikarya</taxon>
        <taxon>Basidiomycota</taxon>
        <taxon>Agaricomycotina</taxon>
        <taxon>Agaricomycetes</taxon>
        <taxon>Agaricomycetidae</taxon>
        <taxon>Agaricales</taxon>
        <taxon>Marasmiineae</taxon>
        <taxon>Omphalotaceae</taxon>
        <taxon>Marasmiellus</taxon>
    </lineage>
</organism>
<comment type="caution">
    <text evidence="10">The sequence shown here is derived from an EMBL/GenBank/DDBJ whole genome shotgun (WGS) entry which is preliminary data.</text>
</comment>
<proteinExistence type="inferred from homology"/>
<evidence type="ECO:0000256" key="6">
    <source>
        <dbReference type="ARBA" id="ARBA00022490"/>
    </source>
</evidence>
<feature type="domain" description="Restriction of telomere capping protein 4 C-terminal" evidence="9">
    <location>
        <begin position="254"/>
        <end position="387"/>
    </location>
</feature>
<dbReference type="Pfam" id="PF14474">
    <property type="entry name" value="RTC4"/>
    <property type="match status" value="1"/>
</dbReference>
<evidence type="ECO:0000256" key="2">
    <source>
        <dbReference type="ARBA" id="ARBA00004123"/>
    </source>
</evidence>
<dbReference type="SMART" id="SM01312">
    <property type="entry name" value="RTC4"/>
    <property type="match status" value="1"/>
</dbReference>
<dbReference type="PANTHER" id="PTHR41391">
    <property type="entry name" value="RESTRICTION OF TELOMERE CAPPING PROTEIN 4"/>
    <property type="match status" value="1"/>
</dbReference>
<dbReference type="PANTHER" id="PTHR41391:SF1">
    <property type="entry name" value="RESTRICTION OF TELOMERE CAPPING PROTEIN 4"/>
    <property type="match status" value="1"/>
</dbReference>
<sequence>MKSFLESSDSESSTASTDSEYLFTIQDNKLVSGVLLPLTFCGELTPAIDGETADNPVLSHSLPYCRLPQAPEASKTTSWAQGYSNKAPKSPAPSVGLSEPSTPIADKVTSASAEDEPNPLAPFPHISPLRPEFQCSPACRSHRSFSPLSDLSDEEEIDHSKLCPFCDNPLPERPSSILLEMLAEAKSKARRKPRPNNEFGMKVALAICAPACARHQWETEQVPLAEKEGWPTVVDWEEIERRIVEMRGDLESLLYDSVIDEDGEERSVRELSPFWIKAMKTMERNGTMANGVRAEFASFETVNPGYYGEVSYALIFFKLHEMFPTSVTCDMTVDPLNLSEFFKYVLIPEVAVRLIMQDQELVGPVGMRIAANIMKESWFYGVGMFPSNDVEVKGRR</sequence>
<comment type="function">
    <text evidence="1">May be involved in a process influencing telomere capping.</text>
</comment>
<dbReference type="InterPro" id="IPR039024">
    <property type="entry name" value="RTC4"/>
</dbReference>
<keyword evidence="7" id="KW-0539">Nucleus</keyword>
<keyword evidence="6" id="KW-0963">Cytoplasm</keyword>
<accession>A0ABR1JQQ0</accession>
<evidence type="ECO:0000313" key="11">
    <source>
        <dbReference type="Proteomes" id="UP001498398"/>
    </source>
</evidence>
<protein>
    <recommendedName>
        <fullName evidence="5">Restriction of telomere capping protein 4</fullName>
    </recommendedName>
</protein>
<evidence type="ECO:0000256" key="1">
    <source>
        <dbReference type="ARBA" id="ARBA00002738"/>
    </source>
</evidence>
<dbReference type="EMBL" id="JBANRG010000006">
    <property type="protein sequence ID" value="KAK7465386.1"/>
    <property type="molecule type" value="Genomic_DNA"/>
</dbReference>
<evidence type="ECO:0000259" key="9">
    <source>
        <dbReference type="SMART" id="SM01312"/>
    </source>
</evidence>
<feature type="region of interest" description="Disordered" evidence="8">
    <location>
        <begin position="76"/>
        <end position="118"/>
    </location>
</feature>